<protein>
    <submittedName>
        <fullName evidence="8">Putative toxin secretion membrane fusionprotein</fullName>
    </submittedName>
</protein>
<dbReference type="Gene3D" id="2.40.50.100">
    <property type="match status" value="1"/>
</dbReference>
<evidence type="ECO:0000256" key="4">
    <source>
        <dbReference type="ARBA" id="ARBA00022692"/>
    </source>
</evidence>
<evidence type="ECO:0000256" key="7">
    <source>
        <dbReference type="SAM" id="Phobius"/>
    </source>
</evidence>
<evidence type="ECO:0000256" key="2">
    <source>
        <dbReference type="ARBA" id="ARBA00009477"/>
    </source>
</evidence>
<evidence type="ECO:0000313" key="8">
    <source>
        <dbReference type="EMBL" id="SUI47181.1"/>
    </source>
</evidence>
<keyword evidence="4 7" id="KW-0812">Transmembrane</keyword>
<dbReference type="InterPro" id="IPR050739">
    <property type="entry name" value="MFP"/>
</dbReference>
<dbReference type="PANTHER" id="PTHR30386:SF28">
    <property type="entry name" value="EXPORTED PROTEIN"/>
    <property type="match status" value="1"/>
</dbReference>
<dbReference type="PROSITE" id="PS00543">
    <property type="entry name" value="HLYD_FAMILY"/>
    <property type="match status" value="1"/>
</dbReference>
<keyword evidence="6 7" id="KW-0472">Membrane</keyword>
<keyword evidence="5 7" id="KW-1133">Transmembrane helix</keyword>
<accession>A0A379YMC2</accession>
<evidence type="ECO:0000256" key="1">
    <source>
        <dbReference type="ARBA" id="ARBA00004167"/>
    </source>
</evidence>
<gene>
    <name evidence="8" type="primary">cvaA</name>
    <name evidence="8" type="ORF">NCTC12420_05098</name>
</gene>
<dbReference type="SUPFAM" id="SSF111369">
    <property type="entry name" value="HlyD-like secretion proteins"/>
    <property type="match status" value="1"/>
</dbReference>
<dbReference type="EMBL" id="UGYB01000004">
    <property type="protein sequence ID" value="SUI47181.1"/>
    <property type="molecule type" value="Genomic_DNA"/>
</dbReference>
<evidence type="ECO:0000256" key="6">
    <source>
        <dbReference type="ARBA" id="ARBA00023136"/>
    </source>
</evidence>
<name>A0A379YMC2_SALER</name>
<dbReference type="GO" id="GO:0009306">
    <property type="term" value="P:protein secretion"/>
    <property type="evidence" value="ECO:0007669"/>
    <property type="project" value="InterPro"/>
</dbReference>
<evidence type="ECO:0000256" key="3">
    <source>
        <dbReference type="ARBA" id="ARBA00022448"/>
    </source>
</evidence>
<comment type="similarity">
    <text evidence="2">Belongs to the membrane fusion protein (MFP) (TC 8.A.1) family.</text>
</comment>
<reference evidence="8 9" key="1">
    <citation type="submission" date="2018-06" db="EMBL/GenBank/DDBJ databases">
        <authorList>
            <consortium name="Pathogen Informatics"/>
            <person name="Doyle S."/>
        </authorList>
    </citation>
    <scope>NUCLEOTIDE SEQUENCE [LARGE SCALE GENOMIC DNA]</scope>
    <source>
        <strain evidence="8 9">NCTC12420</strain>
    </source>
</reference>
<dbReference type="GO" id="GO:0055085">
    <property type="term" value="P:transmembrane transport"/>
    <property type="evidence" value="ECO:0007669"/>
    <property type="project" value="InterPro"/>
</dbReference>
<dbReference type="InterPro" id="IPR006144">
    <property type="entry name" value="Secretion_HlyD_CS"/>
</dbReference>
<dbReference type="PRINTS" id="PR01490">
    <property type="entry name" value="RTXTOXIND"/>
</dbReference>
<dbReference type="GO" id="GO:0016020">
    <property type="term" value="C:membrane"/>
    <property type="evidence" value="ECO:0007669"/>
    <property type="project" value="UniProtKB-SubCell"/>
</dbReference>
<sequence>MFRKEAIQSRQNIWNGKALLISRVPASIVMFLCFIFIVFFIIIIYTESYTRRVTVSGEVTSLPRPVNIYSDVQGYVTEKFISDGARVKKNDPLYQIDVSKSTIHGIVSNRQRADILDQITQIDNMIMGLKDSKEITIIALNKQKEQYLQSYQRSSEIVKHAEDAINSLKTNMDNYRNYLAKRLITKDQLINQEVIYYQQQNNLLGLNSQNEQNLMQLNNIESQIRIQATEYDNRIYQATLQRYELRKELINTEQESAIIIRALSEGKIDSVNVSIGQMINQGDSLAQILPEKTTGYYIVLWIPNTAIPYISNGDITNISYEAFPAGKFGQFSGVIESISRAPATPQEMSTYQGAPKSISSESIPYYKVLVKPTIQSILYDSKIRPLENGMKAQATLFLEKRKIWQWILSPFYDMKEVQKDR</sequence>
<keyword evidence="3" id="KW-0813">Transport</keyword>
<comment type="subcellular location">
    <subcellularLocation>
        <location evidence="1">Membrane</location>
        <topology evidence="1">Single-pass membrane protein</topology>
    </subcellularLocation>
</comment>
<organism evidence="8 9">
    <name type="scientific">Salmonella enterica subsp. indica</name>
    <dbReference type="NCBI Taxonomy" id="59207"/>
    <lineage>
        <taxon>Bacteria</taxon>
        <taxon>Pseudomonadati</taxon>
        <taxon>Pseudomonadota</taxon>
        <taxon>Gammaproteobacteria</taxon>
        <taxon>Enterobacterales</taxon>
        <taxon>Enterobacteriaceae</taxon>
        <taxon>Salmonella</taxon>
    </lineage>
</organism>
<proteinExistence type="inferred from homology"/>
<dbReference type="AlphaFoldDB" id="A0A379YMC2"/>
<evidence type="ECO:0000313" key="9">
    <source>
        <dbReference type="Proteomes" id="UP000254220"/>
    </source>
</evidence>
<evidence type="ECO:0000256" key="5">
    <source>
        <dbReference type="ARBA" id="ARBA00022989"/>
    </source>
</evidence>
<dbReference type="Gene3D" id="2.40.30.170">
    <property type="match status" value="1"/>
</dbReference>
<feature type="transmembrane region" description="Helical" evidence="7">
    <location>
        <begin position="20"/>
        <end position="45"/>
    </location>
</feature>
<dbReference type="PANTHER" id="PTHR30386">
    <property type="entry name" value="MEMBRANE FUSION SUBUNIT OF EMRAB-TOLC MULTIDRUG EFFLUX PUMP"/>
    <property type="match status" value="1"/>
</dbReference>
<dbReference type="Proteomes" id="UP000254220">
    <property type="component" value="Unassembled WGS sequence"/>
</dbReference>